<protein>
    <submittedName>
        <fullName evidence="1">Uncharacterized protein</fullName>
    </submittedName>
</protein>
<keyword evidence="2" id="KW-1185">Reference proteome</keyword>
<evidence type="ECO:0000313" key="2">
    <source>
        <dbReference type="Proteomes" id="UP000184295"/>
    </source>
</evidence>
<dbReference type="Proteomes" id="UP000184295">
    <property type="component" value="Unassembled WGS sequence"/>
</dbReference>
<accession>A0A1M4XFH0</accession>
<gene>
    <name evidence="1" type="ORF">SAMN02745225_01996</name>
</gene>
<dbReference type="AlphaFoldDB" id="A0A1M4XFH0"/>
<reference evidence="2" key="1">
    <citation type="submission" date="2016-11" db="EMBL/GenBank/DDBJ databases">
        <authorList>
            <person name="Varghese N."/>
            <person name="Submissions S."/>
        </authorList>
    </citation>
    <scope>NUCLEOTIDE SEQUENCE [LARGE SCALE GENOMIC DNA]</scope>
    <source>
        <strain evidence="2">DSM 19514</strain>
    </source>
</reference>
<sequence length="86" mass="9557">MALSIKKLLGKRSLMGAISKKAIGSSNPYIVVPVVGFIALRKVSKFFRQRDEKRSKPVKLKLAAGESYLVTSKAMKDQRPRKKGSH</sequence>
<dbReference type="STRING" id="1121881.SAMN02745225_01996"/>
<organism evidence="1 2">
    <name type="scientific">Ferrithrix thermotolerans DSM 19514</name>
    <dbReference type="NCBI Taxonomy" id="1121881"/>
    <lineage>
        <taxon>Bacteria</taxon>
        <taxon>Bacillati</taxon>
        <taxon>Actinomycetota</taxon>
        <taxon>Acidimicrobiia</taxon>
        <taxon>Acidimicrobiales</taxon>
        <taxon>Acidimicrobiaceae</taxon>
        <taxon>Ferrithrix</taxon>
    </lineage>
</organism>
<evidence type="ECO:0000313" key="1">
    <source>
        <dbReference type="EMBL" id="SHE92056.1"/>
    </source>
</evidence>
<dbReference type="RefSeq" id="WP_072791987.1">
    <property type="nucleotide sequence ID" value="NZ_FQUL01000038.1"/>
</dbReference>
<dbReference type="EMBL" id="FQUL01000038">
    <property type="protein sequence ID" value="SHE92056.1"/>
    <property type="molecule type" value="Genomic_DNA"/>
</dbReference>
<proteinExistence type="predicted"/>
<name>A0A1M4XFH0_9ACTN</name>